<dbReference type="SUPFAM" id="SSF51445">
    <property type="entry name" value="(Trans)glycosidases"/>
    <property type="match status" value="1"/>
</dbReference>
<reference evidence="17 18" key="1">
    <citation type="submission" date="2015-09" db="EMBL/GenBank/DDBJ databases">
        <title>Draft genome sequence of Alicyclobacillus ferrooxydans DSM 22381.</title>
        <authorList>
            <person name="Hemp J."/>
        </authorList>
    </citation>
    <scope>NUCLEOTIDE SEQUENCE [LARGE SCALE GENOMIC DNA]</scope>
    <source>
        <strain evidence="17 18">TC-34</strain>
    </source>
</reference>
<evidence type="ECO:0000256" key="10">
    <source>
        <dbReference type="ARBA" id="ARBA00038429"/>
    </source>
</evidence>
<organism evidence="17 18">
    <name type="scientific">Alicyclobacillus ferrooxydans</name>
    <dbReference type="NCBI Taxonomy" id="471514"/>
    <lineage>
        <taxon>Bacteria</taxon>
        <taxon>Bacillati</taxon>
        <taxon>Bacillota</taxon>
        <taxon>Bacilli</taxon>
        <taxon>Bacillales</taxon>
        <taxon>Alicyclobacillaceae</taxon>
        <taxon>Alicyclobacillus</taxon>
    </lineage>
</organism>
<feature type="domain" description="Beta-mannosidase Ig-fold" evidence="14">
    <location>
        <begin position="751"/>
        <end position="833"/>
    </location>
</feature>
<dbReference type="InterPro" id="IPR008979">
    <property type="entry name" value="Galactose-bd-like_sf"/>
</dbReference>
<dbReference type="OrthoDB" id="9801077at2"/>
<dbReference type="Pfam" id="PF17753">
    <property type="entry name" value="Ig_mannosidase"/>
    <property type="match status" value="1"/>
</dbReference>
<feature type="domain" description="Mannosidase Ig/CBM-like" evidence="15">
    <location>
        <begin position="658"/>
        <end position="747"/>
    </location>
</feature>
<dbReference type="GO" id="GO:0005576">
    <property type="term" value="C:extracellular region"/>
    <property type="evidence" value="ECO:0007669"/>
    <property type="project" value="UniProtKB-SubCell"/>
</dbReference>
<evidence type="ECO:0000256" key="7">
    <source>
        <dbReference type="ARBA" id="ARBA00022801"/>
    </source>
</evidence>
<evidence type="ECO:0000313" key="17">
    <source>
        <dbReference type="EMBL" id="KPV40855.1"/>
    </source>
</evidence>
<sequence length="844" mass="97470">MMRFDLGGTWILSEPTTQLKLECVVPGSVFYDLLRQQKIDDPYYRFNEEEAIEISEKTYTYTRRFTLTDEILNSDSLFLVCEGLDTLADVYLNGIFVAHTENMHRTFEWEVHHLVHPGDNEIRVLFNPSVSYIREANRKNPIWGQSDTIEGFTQLRKAHYMFGWDWGPKIPDAGIFRPIYLAGYRTARLTEVQSLQFHNEKDVRVQIDADIDWCSNASLADGTLSVAITLIHPSGHQQSKMLAVTCRNVSVYFDLDNPQLWWPNGYGNQPLYCVEVRLLSSSQESDSKEVGVAEVDCRKFHIGLRTLTVARENDNWGESFKFVINGVPIFAKGANYIPEDNLLGRRTDIKTRRLFEDCVEANFNLIRVWGGGFYPDDGFYDLADEMGLIVWQDFMYACGAYRLTPEFEANIRAESEDVLRRIRHHAALGLICGNNEMEQAWCDWDFPKTDELKADYLRHFEGILPELCARLAPQTFYWPASPSSGGGFDNPNAENRGDVHYWEVWHGLKPFTEYRKHYFRFCSEFGFQSFPSMKTIESFTLPEDRNVFSYVMEKHQKNNAANGRILFYLAENFRYPKDLDSLVYVSQVLQAEAIKYGVEHWRRNLGRCMGSIYWQLNDCWPVASWSSIDYYGRWKALHYFAKRFYQPVLLSAAETATSAQLYVTNDTLSSVDGIVRWALRRLDGSVIEEGERVISVPPLTAIEVADLDFSTHLSDIHARRRTYLTYELVVQDELVDGSTVLFEKAKHVEFEAPEITTEVEETEDMFIIRLSARGFAKYVELELKSADARFNNNYFDITPGIPRVVQLEKRTLSRSLTLAEICQELRIRSLFDTYSAPSAMTQKA</sequence>
<evidence type="ECO:0000256" key="11">
    <source>
        <dbReference type="ARBA" id="ARBA00041069"/>
    </source>
</evidence>
<evidence type="ECO:0000256" key="12">
    <source>
        <dbReference type="ARBA" id="ARBA00041614"/>
    </source>
</evidence>
<comment type="subcellular location">
    <subcellularLocation>
        <location evidence="2">Secreted</location>
    </subcellularLocation>
</comment>
<evidence type="ECO:0000256" key="2">
    <source>
        <dbReference type="ARBA" id="ARBA00004613"/>
    </source>
</evidence>
<evidence type="ECO:0000256" key="1">
    <source>
        <dbReference type="ARBA" id="ARBA00000829"/>
    </source>
</evidence>
<evidence type="ECO:0000256" key="9">
    <source>
        <dbReference type="ARBA" id="ARBA00023295"/>
    </source>
</evidence>
<keyword evidence="18" id="KW-1185">Reference proteome</keyword>
<name>A0A0P9EEU0_9BACL</name>
<evidence type="ECO:0000313" key="18">
    <source>
        <dbReference type="Proteomes" id="UP000050482"/>
    </source>
</evidence>
<accession>A0A0P9EEU0</accession>
<keyword evidence="9" id="KW-0326">Glycosidase</keyword>
<dbReference type="InterPro" id="IPR017853">
    <property type="entry name" value="GH"/>
</dbReference>
<dbReference type="SUPFAM" id="SSF49785">
    <property type="entry name" value="Galactose-binding domain-like"/>
    <property type="match status" value="1"/>
</dbReference>
<protein>
    <recommendedName>
        <fullName evidence="11">Beta-mannosidase B</fullName>
        <ecNumber evidence="5">3.2.1.25</ecNumber>
    </recommendedName>
    <alternativeName>
        <fullName evidence="12">Mannanase B</fullName>
    </alternativeName>
</protein>
<dbReference type="InterPro" id="IPR036156">
    <property type="entry name" value="Beta-gal/glucu_dom_sf"/>
</dbReference>
<dbReference type="GO" id="GO:0004567">
    <property type="term" value="F:beta-mannosidase activity"/>
    <property type="evidence" value="ECO:0007669"/>
    <property type="project" value="UniProtKB-EC"/>
</dbReference>
<evidence type="ECO:0000259" key="14">
    <source>
        <dbReference type="Pfam" id="PF17753"/>
    </source>
</evidence>
<dbReference type="InterPro" id="IPR041447">
    <property type="entry name" value="Mannosidase_ig"/>
</dbReference>
<comment type="similarity">
    <text evidence="10">Belongs to the glycosyl hydrolase 2 family. Beta-mannosidase B subfamily.</text>
</comment>
<dbReference type="PANTHER" id="PTHR43730">
    <property type="entry name" value="BETA-MANNOSIDASE"/>
    <property type="match status" value="1"/>
</dbReference>
<dbReference type="InterPro" id="IPR013783">
    <property type="entry name" value="Ig-like_fold"/>
</dbReference>
<evidence type="ECO:0000259" key="16">
    <source>
        <dbReference type="Pfam" id="PF22666"/>
    </source>
</evidence>
<dbReference type="Gene3D" id="2.60.120.260">
    <property type="entry name" value="Galactose-binding domain-like"/>
    <property type="match status" value="1"/>
</dbReference>
<dbReference type="InterPro" id="IPR041625">
    <property type="entry name" value="Beta-mannosidase_Ig"/>
</dbReference>
<comment type="catalytic activity">
    <reaction evidence="1">
        <text>Hydrolysis of terminal, non-reducing beta-D-mannose residues in beta-D-mannosides.</text>
        <dbReference type="EC" id="3.2.1.25"/>
    </reaction>
</comment>
<dbReference type="Gene3D" id="2.60.40.10">
    <property type="entry name" value="Immunoglobulins"/>
    <property type="match status" value="2"/>
</dbReference>
<feature type="domain" description="Glycoside hydrolase family 2 immunoglobulin-like beta-sandwich" evidence="13">
    <location>
        <begin position="201"/>
        <end position="289"/>
    </location>
</feature>
<gene>
    <name evidence="17" type="ORF">AN477_21435</name>
</gene>
<evidence type="ECO:0000256" key="5">
    <source>
        <dbReference type="ARBA" id="ARBA00012754"/>
    </source>
</evidence>
<dbReference type="Gene3D" id="3.20.20.80">
    <property type="entry name" value="Glycosidases"/>
    <property type="match status" value="1"/>
</dbReference>
<dbReference type="EC" id="3.2.1.25" evidence="5"/>
<dbReference type="SUPFAM" id="SSF49303">
    <property type="entry name" value="beta-Galactosidase/glucuronidase domain"/>
    <property type="match status" value="2"/>
</dbReference>
<dbReference type="RefSeq" id="WP_054971220.1">
    <property type="nucleotide sequence ID" value="NZ_LJCO01000096.1"/>
</dbReference>
<dbReference type="Pfam" id="PF17786">
    <property type="entry name" value="Mannosidase_ig"/>
    <property type="match status" value="1"/>
</dbReference>
<dbReference type="GO" id="GO:0005975">
    <property type="term" value="P:carbohydrate metabolic process"/>
    <property type="evidence" value="ECO:0007669"/>
    <property type="project" value="InterPro"/>
</dbReference>
<dbReference type="FunFam" id="3.20.20.80:FF:000050">
    <property type="entry name" value="Beta-mannosidase B"/>
    <property type="match status" value="1"/>
</dbReference>
<dbReference type="GO" id="GO:0006516">
    <property type="term" value="P:glycoprotein catabolic process"/>
    <property type="evidence" value="ECO:0007669"/>
    <property type="project" value="TreeGrafter"/>
</dbReference>
<dbReference type="AlphaFoldDB" id="A0A0P9EEU0"/>
<keyword evidence="8" id="KW-0325">Glycoprotein</keyword>
<keyword evidence="7 17" id="KW-0378">Hydrolase</keyword>
<dbReference type="STRING" id="471514.AN477_21435"/>
<dbReference type="EMBL" id="LJCO01000096">
    <property type="protein sequence ID" value="KPV40855.1"/>
    <property type="molecule type" value="Genomic_DNA"/>
</dbReference>
<dbReference type="Proteomes" id="UP000050482">
    <property type="component" value="Unassembled WGS sequence"/>
</dbReference>
<comment type="caution">
    <text evidence="17">The sequence shown here is derived from an EMBL/GenBank/DDBJ whole genome shotgun (WGS) entry which is preliminary data.</text>
</comment>
<evidence type="ECO:0000259" key="13">
    <source>
        <dbReference type="Pfam" id="PF00703"/>
    </source>
</evidence>
<comment type="subunit">
    <text evidence="4">Homodimer.</text>
</comment>
<feature type="domain" description="Beta-mannosidase-like galactose-binding" evidence="16">
    <location>
        <begin position="14"/>
        <end position="177"/>
    </location>
</feature>
<dbReference type="PATRIC" id="fig|471514.4.peg.1793"/>
<dbReference type="InterPro" id="IPR050887">
    <property type="entry name" value="Beta-mannosidase_GH2"/>
</dbReference>
<dbReference type="Pfam" id="PF00703">
    <property type="entry name" value="Glyco_hydro_2"/>
    <property type="match status" value="1"/>
</dbReference>
<dbReference type="PANTHER" id="PTHR43730:SF1">
    <property type="entry name" value="BETA-MANNOSIDASE"/>
    <property type="match status" value="1"/>
</dbReference>
<comment type="pathway">
    <text evidence="3">Glycan metabolism; N-glycan degradation.</text>
</comment>
<evidence type="ECO:0000256" key="3">
    <source>
        <dbReference type="ARBA" id="ARBA00004740"/>
    </source>
</evidence>
<proteinExistence type="inferred from homology"/>
<evidence type="ECO:0000256" key="6">
    <source>
        <dbReference type="ARBA" id="ARBA00022525"/>
    </source>
</evidence>
<evidence type="ECO:0000256" key="4">
    <source>
        <dbReference type="ARBA" id="ARBA00011738"/>
    </source>
</evidence>
<evidence type="ECO:0000256" key="8">
    <source>
        <dbReference type="ARBA" id="ARBA00023180"/>
    </source>
</evidence>
<evidence type="ECO:0000259" key="15">
    <source>
        <dbReference type="Pfam" id="PF17786"/>
    </source>
</evidence>
<dbReference type="InterPro" id="IPR006102">
    <property type="entry name" value="Ig-like_GH2"/>
</dbReference>
<dbReference type="InterPro" id="IPR054593">
    <property type="entry name" value="Beta-mannosidase-like_N2"/>
</dbReference>
<dbReference type="Pfam" id="PF22666">
    <property type="entry name" value="Glyco_hydro_2_N2"/>
    <property type="match status" value="1"/>
</dbReference>
<keyword evidence="6" id="KW-0964">Secreted</keyword>